<dbReference type="GeneID" id="17326694"/>
<evidence type="ECO:0000256" key="1">
    <source>
        <dbReference type="SAM" id="MobiDB-lite"/>
    </source>
</evidence>
<dbReference type="EMBL" id="HG001992">
    <property type="protein sequence ID" value="CDF39065.1"/>
    <property type="molecule type" value="Genomic_DNA"/>
</dbReference>
<dbReference type="RefSeq" id="XP_005718976.1">
    <property type="nucleotide sequence ID" value="XM_005718919.1"/>
</dbReference>
<evidence type="ECO:0000313" key="2">
    <source>
        <dbReference type="EMBL" id="CDF39065.1"/>
    </source>
</evidence>
<keyword evidence="3" id="KW-1185">Reference proteome</keyword>
<accession>R7QNW5</accession>
<proteinExistence type="predicted"/>
<dbReference type="KEGG" id="ccp:CHC_T00006551001"/>
<organism evidence="2 3">
    <name type="scientific">Chondrus crispus</name>
    <name type="common">Carrageen Irish moss</name>
    <name type="synonym">Polymorpha crispa</name>
    <dbReference type="NCBI Taxonomy" id="2769"/>
    <lineage>
        <taxon>Eukaryota</taxon>
        <taxon>Rhodophyta</taxon>
        <taxon>Florideophyceae</taxon>
        <taxon>Rhodymeniophycidae</taxon>
        <taxon>Gigartinales</taxon>
        <taxon>Gigartinaceae</taxon>
        <taxon>Chondrus</taxon>
    </lineage>
</organism>
<name>R7QNW5_CHOCR</name>
<dbReference type="Gramene" id="CDF39065">
    <property type="protein sequence ID" value="CDF39065"/>
    <property type="gene ID" value="CHC_T00006551001"/>
</dbReference>
<feature type="region of interest" description="Disordered" evidence="1">
    <location>
        <begin position="259"/>
        <end position="288"/>
    </location>
</feature>
<sequence length="371" mass="41504">MKTDNVSGITREQRSQKFMEQMQLKHDERMLTEGAAAAWKAMEVALQSSSRSGTEVIGDIDSGWFGEERRWRSSRTLQKLCVLMIKLIMIAPPSSLFKCETCEGDEGRLHAVCADGIWSGYQRKWRRTFVNVSETCQALKPSKASSHSMKAIKRPLIGLLRKEQTGMFLIDAIKGDAVTVTNRTLPAVVGAIRLISPHLLPVNYLDESLTGRSPNDKDDIGISVASRLRDLICCCFSQRELCERLCRALLLYLKKRQRGTHPSRKRRKSSRNDDLGRTGTASLQSGHSSNVVATDSEVMTAIIGFLASHNGLEANNETDREGKCWSKAFMNSSLGSGLWGRERICFFSSDISFSHLARRWLHGSNWQACVS</sequence>
<dbReference type="AlphaFoldDB" id="R7QNW5"/>
<feature type="compositionally biased region" description="Basic residues" evidence="1">
    <location>
        <begin position="259"/>
        <end position="269"/>
    </location>
</feature>
<dbReference type="Proteomes" id="UP000012073">
    <property type="component" value="Unassembled WGS sequence"/>
</dbReference>
<feature type="compositionally biased region" description="Polar residues" evidence="1">
    <location>
        <begin position="279"/>
        <end position="288"/>
    </location>
</feature>
<protein>
    <submittedName>
        <fullName evidence="2">Uncharacterized protein</fullName>
    </submittedName>
</protein>
<reference evidence="3" key="1">
    <citation type="journal article" date="2013" name="Proc. Natl. Acad. Sci. U.S.A.">
        <title>Genome structure and metabolic features in the red seaweed Chondrus crispus shed light on evolution of the Archaeplastida.</title>
        <authorList>
            <person name="Collen J."/>
            <person name="Porcel B."/>
            <person name="Carre W."/>
            <person name="Ball S.G."/>
            <person name="Chaparro C."/>
            <person name="Tonon T."/>
            <person name="Barbeyron T."/>
            <person name="Michel G."/>
            <person name="Noel B."/>
            <person name="Valentin K."/>
            <person name="Elias M."/>
            <person name="Artiguenave F."/>
            <person name="Arun A."/>
            <person name="Aury J.M."/>
            <person name="Barbosa-Neto J.F."/>
            <person name="Bothwell J.H."/>
            <person name="Bouget F.Y."/>
            <person name="Brillet L."/>
            <person name="Cabello-Hurtado F."/>
            <person name="Capella-Gutierrez S."/>
            <person name="Charrier B."/>
            <person name="Cladiere L."/>
            <person name="Cock J.M."/>
            <person name="Coelho S.M."/>
            <person name="Colleoni C."/>
            <person name="Czjzek M."/>
            <person name="Da Silva C."/>
            <person name="Delage L."/>
            <person name="Denoeud F."/>
            <person name="Deschamps P."/>
            <person name="Dittami S.M."/>
            <person name="Gabaldon T."/>
            <person name="Gachon C.M."/>
            <person name="Groisillier A."/>
            <person name="Herve C."/>
            <person name="Jabbari K."/>
            <person name="Katinka M."/>
            <person name="Kloareg B."/>
            <person name="Kowalczyk N."/>
            <person name="Labadie K."/>
            <person name="Leblanc C."/>
            <person name="Lopez P.J."/>
            <person name="McLachlan D.H."/>
            <person name="Meslet-Cladiere L."/>
            <person name="Moustafa A."/>
            <person name="Nehr Z."/>
            <person name="Nyvall Collen P."/>
            <person name="Panaud O."/>
            <person name="Partensky F."/>
            <person name="Poulain J."/>
            <person name="Rensing S.A."/>
            <person name="Rousvoal S."/>
            <person name="Samson G."/>
            <person name="Symeonidi A."/>
            <person name="Weissenbach J."/>
            <person name="Zambounis A."/>
            <person name="Wincker P."/>
            <person name="Boyen C."/>
        </authorList>
    </citation>
    <scope>NUCLEOTIDE SEQUENCE [LARGE SCALE GENOMIC DNA]</scope>
    <source>
        <strain evidence="3">cv. Stackhouse</strain>
    </source>
</reference>
<gene>
    <name evidence="2" type="ORF">CHC_T00006551001</name>
</gene>
<dbReference type="OrthoDB" id="10672798at2759"/>
<evidence type="ECO:0000313" key="3">
    <source>
        <dbReference type="Proteomes" id="UP000012073"/>
    </source>
</evidence>